<dbReference type="Proteomes" id="UP000046395">
    <property type="component" value="Unassembled WGS sequence"/>
</dbReference>
<reference evidence="2" key="1">
    <citation type="submission" date="2019-12" db="UniProtKB">
        <authorList>
            <consortium name="WormBaseParasite"/>
        </authorList>
    </citation>
    <scope>IDENTIFICATION</scope>
</reference>
<organism evidence="1 2">
    <name type="scientific">Trichuris muris</name>
    <name type="common">Mouse whipworm</name>
    <dbReference type="NCBI Taxonomy" id="70415"/>
    <lineage>
        <taxon>Eukaryota</taxon>
        <taxon>Metazoa</taxon>
        <taxon>Ecdysozoa</taxon>
        <taxon>Nematoda</taxon>
        <taxon>Enoplea</taxon>
        <taxon>Dorylaimia</taxon>
        <taxon>Trichinellida</taxon>
        <taxon>Trichuridae</taxon>
        <taxon>Trichuris</taxon>
    </lineage>
</organism>
<protein>
    <submittedName>
        <fullName evidence="2">Uncharacterized protein</fullName>
    </submittedName>
</protein>
<keyword evidence="1" id="KW-1185">Reference proteome</keyword>
<name>A0A5S6QJQ6_TRIMR</name>
<evidence type="ECO:0000313" key="1">
    <source>
        <dbReference type="Proteomes" id="UP000046395"/>
    </source>
</evidence>
<accession>A0A5S6QJQ6</accession>
<proteinExistence type="predicted"/>
<dbReference type="AlphaFoldDB" id="A0A5S6QJQ6"/>
<dbReference type="WBParaSite" id="TMUE_2000007410.1">
    <property type="protein sequence ID" value="TMUE_2000007410.1"/>
    <property type="gene ID" value="WBGene00299877"/>
</dbReference>
<sequence>MYPAGDRSEGGCGDLPLTHVSIHAMYPCYARQPRSGMSENDPRPPDAPCHVHLILEKCSRLVWTFGIHGLRLHTTQCYYVDSRPKRTKSLYACT</sequence>
<evidence type="ECO:0000313" key="2">
    <source>
        <dbReference type="WBParaSite" id="TMUE_2000007410.1"/>
    </source>
</evidence>